<keyword evidence="6" id="KW-0347">Helicase</keyword>
<dbReference type="Pfam" id="PF00271">
    <property type="entry name" value="Helicase_C"/>
    <property type="match status" value="1"/>
</dbReference>
<organism evidence="6 7">
    <name type="scientific">Pseudofrankia asymbiotica</name>
    <dbReference type="NCBI Taxonomy" id="1834516"/>
    <lineage>
        <taxon>Bacteria</taxon>
        <taxon>Bacillati</taxon>
        <taxon>Actinomycetota</taxon>
        <taxon>Actinomycetes</taxon>
        <taxon>Frankiales</taxon>
        <taxon>Frankiaceae</taxon>
        <taxon>Pseudofrankia</taxon>
    </lineage>
</organism>
<dbReference type="Gene3D" id="3.40.50.300">
    <property type="entry name" value="P-loop containing nucleotide triphosphate hydrolases"/>
    <property type="match status" value="2"/>
</dbReference>
<dbReference type="GO" id="GO:0005524">
    <property type="term" value="F:ATP binding"/>
    <property type="evidence" value="ECO:0007669"/>
    <property type="project" value="UniProtKB-KW"/>
</dbReference>
<evidence type="ECO:0000256" key="2">
    <source>
        <dbReference type="ARBA" id="ARBA00022840"/>
    </source>
</evidence>
<evidence type="ECO:0000313" key="7">
    <source>
        <dbReference type="Proteomes" id="UP000188929"/>
    </source>
</evidence>
<evidence type="ECO:0000313" key="6">
    <source>
        <dbReference type="EMBL" id="ONH24916.1"/>
    </source>
</evidence>
<dbReference type="EMBL" id="MOMC01000066">
    <property type="protein sequence ID" value="ONH24916.1"/>
    <property type="molecule type" value="Genomic_DNA"/>
</dbReference>
<dbReference type="GO" id="GO:0003677">
    <property type="term" value="F:DNA binding"/>
    <property type="evidence" value="ECO:0007669"/>
    <property type="project" value="TreeGrafter"/>
</dbReference>
<reference evidence="7" key="1">
    <citation type="submission" date="2016-10" db="EMBL/GenBank/DDBJ databases">
        <title>Frankia sp. NRRL B-16386 Genome sequencing.</title>
        <authorList>
            <person name="Ghodhbane-Gtari F."/>
            <person name="Swanson E."/>
            <person name="Gueddou A."/>
            <person name="Hezbri K."/>
            <person name="Ktari K."/>
            <person name="Nouioui I."/>
            <person name="Morris K."/>
            <person name="Simpson S."/>
            <person name="Abebe-Akele F."/>
            <person name="Thomas K."/>
            <person name="Gtari M."/>
            <person name="Tisa L.S."/>
        </authorList>
    </citation>
    <scope>NUCLEOTIDE SEQUENCE [LARGE SCALE GENOMIC DNA]</scope>
    <source>
        <strain evidence="7">NRRL B-16386</strain>
    </source>
</reference>
<sequence>MTAVIPPARPDGPDVADLLHPVVVHHIVNTLQWPGLRPLQEAAVQPLLAGEDALLLAPTAGGKTEAVAFPVLSRMASENWQGTSVLYLCPLKALLNNLAPRLESYTGWLGRRAAVWHGDVAESRRNRIRRERPDVLLTTPESLEAMLVSVRTDHRGFFAGVRTIVVDEVHAFAGDDRGWHLLAVLERLRRLVAAERSSGNDLRVPRNGSPAAARAAEAAGSGQGAGGTTEGRADAAGPAELQVIGLSATVGNPAELLRWLQGSRAGRRPARVIAPGLRAEGPTSLPAVPPGHATSAATRQPAPPDGDIELDYVGSVSNAAKVLAALHQGEKRLVFCDSRKIVEELGQALRSLGVTTFLSHASLSIDERRRSEEAFAQARDCVIVSTSTLELGIDVGDLDRVVQINAPATVASFLQRLGRTGRRPGTQRNCLFLTLSDGALVHAAGLLRLWGDGWVEPVVPPPEPRHIVAQQLLAYCLQESRVGDQTWADEWNGLAPFDRSAEPIVRHLVRLGYLDSDGGMLFIGPEAERRFGHRHFTELTAVFTAAPEFTVLSGRDEIGRTDPVLLTDQIEGPRTLLLAGRSWRVTYIDWKRRRCFVEPAEGGGRARWLGSADAATSFEMTRAMREVLLGADPPVPLTRRARERLATIRDNHVDVIHPGGTMVVRTADLTDVRWWTWAGERANRTLAASLGDVADPLQTPTAAYLRLRTDLTPDVWKAATVDLETRLCLPHVTGEALSGLKFSAALPPRLAEATLATRLADLTAASAVLRQPVRFALLPA</sequence>
<feature type="region of interest" description="Disordered" evidence="3">
    <location>
        <begin position="278"/>
        <end position="303"/>
    </location>
</feature>
<evidence type="ECO:0000256" key="1">
    <source>
        <dbReference type="ARBA" id="ARBA00022741"/>
    </source>
</evidence>
<dbReference type="InterPro" id="IPR027417">
    <property type="entry name" value="P-loop_NTPase"/>
</dbReference>
<evidence type="ECO:0000256" key="3">
    <source>
        <dbReference type="SAM" id="MobiDB-lite"/>
    </source>
</evidence>
<dbReference type="GO" id="GO:0004386">
    <property type="term" value="F:helicase activity"/>
    <property type="evidence" value="ECO:0007669"/>
    <property type="project" value="UniProtKB-KW"/>
</dbReference>
<dbReference type="AlphaFoldDB" id="A0A1V2I3Q6"/>
<evidence type="ECO:0000259" key="5">
    <source>
        <dbReference type="PROSITE" id="PS51194"/>
    </source>
</evidence>
<keyword evidence="2" id="KW-0067">ATP-binding</keyword>
<dbReference type="GO" id="GO:0016887">
    <property type="term" value="F:ATP hydrolysis activity"/>
    <property type="evidence" value="ECO:0007669"/>
    <property type="project" value="TreeGrafter"/>
</dbReference>
<dbReference type="PANTHER" id="PTHR47962">
    <property type="entry name" value="ATP-DEPENDENT HELICASE LHR-RELATED-RELATED"/>
    <property type="match status" value="1"/>
</dbReference>
<protein>
    <submittedName>
        <fullName evidence="6">ATP-dependent helicase</fullName>
    </submittedName>
</protein>
<dbReference type="PROSITE" id="PS51194">
    <property type="entry name" value="HELICASE_CTER"/>
    <property type="match status" value="1"/>
</dbReference>
<name>A0A1V2I3Q6_9ACTN</name>
<dbReference type="InterPro" id="IPR001650">
    <property type="entry name" value="Helicase_C-like"/>
</dbReference>
<dbReference type="InterPro" id="IPR052511">
    <property type="entry name" value="ATP-dep_Helicase"/>
</dbReference>
<dbReference type="InterPro" id="IPR014001">
    <property type="entry name" value="Helicase_ATP-bd"/>
</dbReference>
<dbReference type="Proteomes" id="UP000188929">
    <property type="component" value="Unassembled WGS sequence"/>
</dbReference>
<dbReference type="SUPFAM" id="SSF52540">
    <property type="entry name" value="P-loop containing nucleoside triphosphate hydrolases"/>
    <property type="match status" value="1"/>
</dbReference>
<dbReference type="InterPro" id="IPR011545">
    <property type="entry name" value="DEAD/DEAH_box_helicase_dom"/>
</dbReference>
<comment type="caution">
    <text evidence="6">The sequence shown here is derived from an EMBL/GenBank/DDBJ whole genome shotgun (WGS) entry which is preliminary data.</text>
</comment>
<dbReference type="PROSITE" id="PS51192">
    <property type="entry name" value="HELICASE_ATP_BIND_1"/>
    <property type="match status" value="1"/>
</dbReference>
<keyword evidence="6" id="KW-0378">Hydrolase</keyword>
<dbReference type="SMART" id="SM00490">
    <property type="entry name" value="HELICc"/>
    <property type="match status" value="1"/>
</dbReference>
<feature type="region of interest" description="Disordered" evidence="3">
    <location>
        <begin position="198"/>
        <end position="233"/>
    </location>
</feature>
<keyword evidence="1" id="KW-0547">Nucleotide-binding</keyword>
<dbReference type="PANTHER" id="PTHR47962:SF5">
    <property type="entry name" value="ATP-DEPENDENT HELICASE LHR-RELATED"/>
    <property type="match status" value="1"/>
</dbReference>
<dbReference type="Pfam" id="PF00270">
    <property type="entry name" value="DEAD"/>
    <property type="match status" value="1"/>
</dbReference>
<dbReference type="SMART" id="SM00487">
    <property type="entry name" value="DEXDc"/>
    <property type="match status" value="1"/>
</dbReference>
<dbReference type="STRING" id="1834516.BL253_29095"/>
<evidence type="ECO:0000259" key="4">
    <source>
        <dbReference type="PROSITE" id="PS51192"/>
    </source>
</evidence>
<accession>A0A1V2I3Q6</accession>
<proteinExistence type="predicted"/>
<gene>
    <name evidence="6" type="ORF">BL253_29095</name>
</gene>
<feature type="compositionally biased region" description="Low complexity" evidence="3">
    <location>
        <begin position="208"/>
        <end position="220"/>
    </location>
</feature>
<feature type="domain" description="Helicase C-terminal" evidence="5">
    <location>
        <begin position="318"/>
        <end position="466"/>
    </location>
</feature>
<feature type="domain" description="Helicase ATP-binding" evidence="4">
    <location>
        <begin position="44"/>
        <end position="268"/>
    </location>
</feature>
<keyword evidence="7" id="KW-1185">Reference proteome</keyword>